<dbReference type="InterPro" id="IPR036188">
    <property type="entry name" value="FAD/NAD-bd_sf"/>
</dbReference>
<feature type="binding site" evidence="3">
    <location>
        <position position="256"/>
    </location>
    <ligand>
        <name>substrate</name>
    </ligand>
</feature>
<dbReference type="PANTHER" id="PTHR10742">
    <property type="entry name" value="FLAVIN MONOAMINE OXIDASE"/>
    <property type="match status" value="1"/>
</dbReference>
<dbReference type="InterPro" id="IPR050281">
    <property type="entry name" value="Flavin_monoamine_oxidase"/>
</dbReference>
<name>A0A328TUY4_9BACL</name>
<dbReference type="InterPro" id="IPR002937">
    <property type="entry name" value="Amino_oxidase"/>
</dbReference>
<comment type="cofactor">
    <cofactor evidence="1">
        <name>FAD</name>
        <dbReference type="ChEBI" id="CHEBI:57692"/>
    </cofactor>
</comment>
<evidence type="ECO:0000256" key="3">
    <source>
        <dbReference type="PIRSR" id="PIRSR601613-1"/>
    </source>
</evidence>
<dbReference type="GO" id="GO:0016491">
    <property type="term" value="F:oxidoreductase activity"/>
    <property type="evidence" value="ECO:0007669"/>
    <property type="project" value="UniProtKB-KW"/>
</dbReference>
<evidence type="ECO:0000256" key="1">
    <source>
        <dbReference type="ARBA" id="ARBA00001974"/>
    </source>
</evidence>
<feature type="binding site" evidence="3">
    <location>
        <begin position="96"/>
        <end position="97"/>
    </location>
    <ligand>
        <name>FAD</name>
        <dbReference type="ChEBI" id="CHEBI:57692"/>
    </ligand>
</feature>
<dbReference type="Pfam" id="PF01593">
    <property type="entry name" value="Amino_oxidase"/>
    <property type="match status" value="1"/>
</dbReference>
<keyword evidence="6" id="KW-1185">Reference proteome</keyword>
<proteinExistence type="predicted"/>
<comment type="caution">
    <text evidence="5">The sequence shown here is derived from an EMBL/GenBank/DDBJ whole genome shotgun (WGS) entry which is preliminary data.</text>
</comment>
<dbReference type="Gene3D" id="3.90.660.10">
    <property type="match status" value="1"/>
</dbReference>
<dbReference type="SUPFAM" id="SSF51905">
    <property type="entry name" value="FAD/NAD(P)-binding domain"/>
    <property type="match status" value="1"/>
</dbReference>
<dbReference type="EMBL" id="QLUW01000005">
    <property type="protein sequence ID" value="RAP74160.1"/>
    <property type="molecule type" value="Genomic_DNA"/>
</dbReference>
<organism evidence="5 6">
    <name type="scientific">Paenibacillus montanisoli</name>
    <dbReference type="NCBI Taxonomy" id="2081970"/>
    <lineage>
        <taxon>Bacteria</taxon>
        <taxon>Bacillati</taxon>
        <taxon>Bacillota</taxon>
        <taxon>Bacilli</taxon>
        <taxon>Bacillales</taxon>
        <taxon>Paenibacillaceae</taxon>
        <taxon>Paenibacillus</taxon>
    </lineage>
</organism>
<dbReference type="Gene3D" id="3.50.50.60">
    <property type="entry name" value="FAD/NAD(P)-binding domain"/>
    <property type="match status" value="1"/>
</dbReference>
<reference evidence="5 6" key="1">
    <citation type="submission" date="2018-06" db="EMBL/GenBank/DDBJ databases">
        <title>Paenibacillus montanisoli sp. nov., isolated from mountain area soil.</title>
        <authorList>
            <person name="Wu M."/>
        </authorList>
    </citation>
    <scope>NUCLEOTIDE SEQUENCE [LARGE SCALE GENOMIC DNA]</scope>
    <source>
        <strain evidence="5 6">RA17</strain>
    </source>
</reference>
<sequence length="536" mass="59188">MPHTALALLFKEMYVVIEEANQRKVPFEQVIYEWKRKAAHPLAHPPSSPVLSHFPSGVSAFSSPPAAQIAIVGAGLAGLTCAYRLEQAGLEPIILEADHKKIPGRIDTRRGAFAEEQSIERGGMLIDTGHYALRRLIEELGLTLNDLIAAEADDTEPCYYFDGKPYTFGDATRDFQAVVPKLNEDLKAAGFPTRYNRFTPRGQELDRMSVVDWIEESVPGGKDSKFGRLIDIACNIEYGAESSQQSALNFLYLHDHVPDGERFSPFGVSDERFHVRGGNDQIVRRLMDRLAPGALLRGRRLIAIAEEAGGSGYRLTYQDRDGTHETKADHVVLTIPFSILRSSVDFSKAGFRPLKMTAIEELGMGANSKLHLQFIDRYWHAAGCNGDTIADSGYQNTFDVTRGQPGTSGILVDYTGGHVAEGMNFGSLPERAQQFLRQLEPVMPGITQRWNGKVTRDYWPGNPFSLGSYAYRKVGQYTKFTGIEEECEGREGRCHFAGEHTSVVYQGYMNGAVESGERAAAEIIAALQAERGADTG</sequence>
<evidence type="ECO:0000256" key="2">
    <source>
        <dbReference type="ARBA" id="ARBA00023002"/>
    </source>
</evidence>
<accession>A0A328TUY4</accession>
<dbReference type="InterPro" id="IPR001613">
    <property type="entry name" value="Flavin_amine_oxidase"/>
</dbReference>
<dbReference type="SUPFAM" id="SSF54373">
    <property type="entry name" value="FAD-linked reductases, C-terminal domain"/>
    <property type="match status" value="1"/>
</dbReference>
<dbReference type="Gene3D" id="1.10.405.10">
    <property type="entry name" value="Guanine Nucleotide Dissociation Inhibitor, domain 1"/>
    <property type="match status" value="1"/>
</dbReference>
<dbReference type="PRINTS" id="PR00757">
    <property type="entry name" value="AMINEOXDASEF"/>
</dbReference>
<dbReference type="RefSeq" id="WP_112884948.1">
    <property type="nucleotide sequence ID" value="NZ_QLUW01000005.1"/>
</dbReference>
<evidence type="ECO:0000313" key="5">
    <source>
        <dbReference type="EMBL" id="RAP74160.1"/>
    </source>
</evidence>
<evidence type="ECO:0000313" key="6">
    <source>
        <dbReference type="Proteomes" id="UP000249260"/>
    </source>
</evidence>
<feature type="domain" description="Amine oxidase" evidence="4">
    <location>
        <begin position="76"/>
        <end position="524"/>
    </location>
</feature>
<keyword evidence="2" id="KW-0560">Oxidoreductase</keyword>
<dbReference type="PANTHER" id="PTHR10742:SF410">
    <property type="entry name" value="LYSINE-SPECIFIC HISTONE DEMETHYLASE 2"/>
    <property type="match status" value="1"/>
</dbReference>
<dbReference type="AlphaFoldDB" id="A0A328TUY4"/>
<gene>
    <name evidence="5" type="ORF">DL346_24140</name>
</gene>
<protein>
    <submittedName>
        <fullName evidence="5">Monoamine oxidase</fullName>
    </submittedName>
</protein>
<dbReference type="OrthoDB" id="25353at2"/>
<evidence type="ECO:0000259" key="4">
    <source>
        <dbReference type="Pfam" id="PF01593"/>
    </source>
</evidence>
<dbReference type="Proteomes" id="UP000249260">
    <property type="component" value="Unassembled WGS sequence"/>
</dbReference>